<accession>A0A1W1HCU8</accession>
<name>A0A1W1HCU8_9BACT</name>
<gene>
    <name evidence="1" type="ORF">MTBBW1_2190010</name>
</gene>
<proteinExistence type="predicted"/>
<evidence type="ECO:0000313" key="2">
    <source>
        <dbReference type="Proteomes" id="UP000191931"/>
    </source>
</evidence>
<dbReference type="STRING" id="1246637.MTBBW1_2190010"/>
<keyword evidence="2" id="KW-1185">Reference proteome</keyword>
<evidence type="ECO:0000313" key="1">
    <source>
        <dbReference type="EMBL" id="SLM30290.1"/>
    </source>
</evidence>
<organism evidence="1 2">
    <name type="scientific">Desulfamplus magnetovallimortis</name>
    <dbReference type="NCBI Taxonomy" id="1246637"/>
    <lineage>
        <taxon>Bacteria</taxon>
        <taxon>Pseudomonadati</taxon>
        <taxon>Thermodesulfobacteriota</taxon>
        <taxon>Desulfobacteria</taxon>
        <taxon>Desulfobacterales</taxon>
        <taxon>Desulfobacteraceae</taxon>
        <taxon>Desulfamplus</taxon>
    </lineage>
</organism>
<dbReference type="EMBL" id="FWEV01000134">
    <property type="protein sequence ID" value="SLM30290.1"/>
    <property type="molecule type" value="Genomic_DNA"/>
</dbReference>
<dbReference type="AlphaFoldDB" id="A0A1W1HCU8"/>
<sequence>MQNTMCVVQKNIMQFVQNKNYLKTLSYFVKKKQWLIKKMSFLSSQNRNFYGILFEILLQTTMKSPNLDKPEPKGFSDSIAKRIRKSKILKIDTYNILSLVNSV</sequence>
<protein>
    <submittedName>
        <fullName evidence="1">Uncharacterized protein</fullName>
    </submittedName>
</protein>
<reference evidence="1 2" key="1">
    <citation type="submission" date="2017-03" db="EMBL/GenBank/DDBJ databases">
        <authorList>
            <person name="Afonso C.L."/>
            <person name="Miller P.J."/>
            <person name="Scott M.A."/>
            <person name="Spackman E."/>
            <person name="Goraichik I."/>
            <person name="Dimitrov K.M."/>
            <person name="Suarez D.L."/>
            <person name="Swayne D.E."/>
        </authorList>
    </citation>
    <scope>NUCLEOTIDE SEQUENCE [LARGE SCALE GENOMIC DNA]</scope>
    <source>
        <strain evidence="1">PRJEB14757</strain>
    </source>
</reference>
<dbReference type="Proteomes" id="UP000191931">
    <property type="component" value="Unassembled WGS sequence"/>
</dbReference>